<evidence type="ECO:0000313" key="1">
    <source>
        <dbReference type="EMBL" id="MEL7695761.1"/>
    </source>
</evidence>
<gene>
    <name evidence="1" type="ORF">AABB92_08800</name>
</gene>
<keyword evidence="2" id="KW-1185">Reference proteome</keyword>
<dbReference type="EMBL" id="JBCGBG010000001">
    <property type="protein sequence ID" value="MEL7695761.1"/>
    <property type="molecule type" value="Genomic_DNA"/>
</dbReference>
<organism evidence="1 2">
    <name type="scientific">Pantoea brenneri</name>
    <dbReference type="NCBI Taxonomy" id="472694"/>
    <lineage>
        <taxon>Bacteria</taxon>
        <taxon>Pseudomonadati</taxon>
        <taxon>Pseudomonadota</taxon>
        <taxon>Gammaproteobacteria</taxon>
        <taxon>Enterobacterales</taxon>
        <taxon>Erwiniaceae</taxon>
        <taxon>Pantoea</taxon>
    </lineage>
</organism>
<evidence type="ECO:0000313" key="2">
    <source>
        <dbReference type="Proteomes" id="UP001468095"/>
    </source>
</evidence>
<sequence>MGNKNGFDPGIRKGVQIYWEQGERIVVVHPGGYLPSESIGNGQCVLFETKPKVDGTRMYWFGIVSSTAYYFVLEEAKPVNIFAVGSWFTSRRAMLDAHNGDLDEFSDMQGELPF</sequence>
<dbReference type="RefSeq" id="WP_031376854.1">
    <property type="nucleotide sequence ID" value="NZ_JBCGBG010000001.1"/>
</dbReference>
<dbReference type="Proteomes" id="UP001468095">
    <property type="component" value="Unassembled WGS sequence"/>
</dbReference>
<protein>
    <submittedName>
        <fullName evidence="1">Uncharacterized protein</fullName>
    </submittedName>
</protein>
<accession>A0ABU9MHY7</accession>
<comment type="caution">
    <text evidence="1">The sequence shown here is derived from an EMBL/GenBank/DDBJ whole genome shotgun (WGS) entry which is preliminary data.</text>
</comment>
<proteinExistence type="predicted"/>
<reference evidence="1 2" key="1">
    <citation type="submission" date="2024-04" db="EMBL/GenBank/DDBJ databases">
        <authorList>
            <person name="Suleimanova A.D."/>
            <person name="Pudova D.S."/>
            <person name="Shagimardanova E.I."/>
            <person name="Sharipova M.R."/>
        </authorList>
    </citation>
    <scope>NUCLEOTIDE SEQUENCE [LARGE SCALE GENOMIC DNA]</scope>
    <source>
        <strain evidence="1 2">3.1</strain>
    </source>
</reference>
<name>A0ABU9MHY7_9GAMM</name>